<feature type="compositionally biased region" description="Low complexity" evidence="1">
    <location>
        <begin position="180"/>
        <end position="198"/>
    </location>
</feature>
<proteinExistence type="predicted"/>
<keyword evidence="4" id="KW-1185">Reference proteome</keyword>
<dbReference type="Pfam" id="PF06985">
    <property type="entry name" value="HET"/>
    <property type="match status" value="1"/>
</dbReference>
<feature type="domain" description="Heterokaryon incompatibility" evidence="2">
    <location>
        <begin position="253"/>
        <end position="431"/>
    </location>
</feature>
<feature type="region of interest" description="Disordered" evidence="1">
    <location>
        <begin position="179"/>
        <end position="198"/>
    </location>
</feature>
<dbReference type="AlphaFoldDB" id="A0A8E2JH43"/>
<dbReference type="OrthoDB" id="5386682at2759"/>
<dbReference type="Proteomes" id="UP000250266">
    <property type="component" value="Unassembled WGS sequence"/>
</dbReference>
<evidence type="ECO:0000313" key="4">
    <source>
        <dbReference type="Proteomes" id="UP000250266"/>
    </source>
</evidence>
<reference evidence="3 4" key="1">
    <citation type="journal article" date="2016" name="Nat. Commun.">
        <title>Ectomycorrhizal ecology is imprinted in the genome of the dominant symbiotic fungus Cenococcum geophilum.</title>
        <authorList>
            <consortium name="DOE Joint Genome Institute"/>
            <person name="Peter M."/>
            <person name="Kohler A."/>
            <person name="Ohm R.A."/>
            <person name="Kuo A."/>
            <person name="Krutzmann J."/>
            <person name="Morin E."/>
            <person name="Arend M."/>
            <person name="Barry K.W."/>
            <person name="Binder M."/>
            <person name="Choi C."/>
            <person name="Clum A."/>
            <person name="Copeland A."/>
            <person name="Grisel N."/>
            <person name="Haridas S."/>
            <person name="Kipfer T."/>
            <person name="LaButti K."/>
            <person name="Lindquist E."/>
            <person name="Lipzen A."/>
            <person name="Maire R."/>
            <person name="Meier B."/>
            <person name="Mihaltcheva S."/>
            <person name="Molinier V."/>
            <person name="Murat C."/>
            <person name="Poggeler S."/>
            <person name="Quandt C.A."/>
            <person name="Sperisen C."/>
            <person name="Tritt A."/>
            <person name="Tisserant E."/>
            <person name="Crous P.W."/>
            <person name="Henrissat B."/>
            <person name="Nehls U."/>
            <person name="Egli S."/>
            <person name="Spatafora J.W."/>
            <person name="Grigoriev I.V."/>
            <person name="Martin F.M."/>
        </authorList>
    </citation>
    <scope>NUCLEOTIDE SEQUENCE [LARGE SCALE GENOMIC DNA]</scope>
    <source>
        <strain evidence="3 4">CBS 459.81</strain>
    </source>
</reference>
<dbReference type="EMBL" id="KV744887">
    <property type="protein sequence ID" value="OCK82445.1"/>
    <property type="molecule type" value="Genomic_DNA"/>
</dbReference>
<feature type="region of interest" description="Disordered" evidence="1">
    <location>
        <begin position="1"/>
        <end position="23"/>
    </location>
</feature>
<name>A0A8E2JH43_9PEZI</name>
<organism evidence="3 4">
    <name type="scientific">Lepidopterella palustris CBS 459.81</name>
    <dbReference type="NCBI Taxonomy" id="1314670"/>
    <lineage>
        <taxon>Eukaryota</taxon>
        <taxon>Fungi</taxon>
        <taxon>Dikarya</taxon>
        <taxon>Ascomycota</taxon>
        <taxon>Pezizomycotina</taxon>
        <taxon>Dothideomycetes</taxon>
        <taxon>Pleosporomycetidae</taxon>
        <taxon>Mytilinidiales</taxon>
        <taxon>Argynnaceae</taxon>
        <taxon>Lepidopterella</taxon>
    </lineage>
</organism>
<accession>A0A8E2JH43</accession>
<dbReference type="Pfam" id="PF26639">
    <property type="entry name" value="Het-6_barrel"/>
    <property type="match status" value="1"/>
</dbReference>
<evidence type="ECO:0000259" key="2">
    <source>
        <dbReference type="Pfam" id="PF06985"/>
    </source>
</evidence>
<gene>
    <name evidence="3" type="ORF">K432DRAFT_380395</name>
</gene>
<dbReference type="InterPro" id="IPR010730">
    <property type="entry name" value="HET"/>
</dbReference>
<evidence type="ECO:0000313" key="3">
    <source>
        <dbReference type="EMBL" id="OCK82445.1"/>
    </source>
</evidence>
<evidence type="ECO:0000256" key="1">
    <source>
        <dbReference type="SAM" id="MobiDB-lite"/>
    </source>
</evidence>
<dbReference type="PANTHER" id="PTHR24148">
    <property type="entry name" value="ANKYRIN REPEAT DOMAIN-CONTAINING PROTEIN 39 HOMOLOG-RELATED"/>
    <property type="match status" value="1"/>
</dbReference>
<dbReference type="PANTHER" id="PTHR24148:SF73">
    <property type="entry name" value="HET DOMAIN PROTEIN (AFU_ORTHOLOGUE AFUA_8G01020)"/>
    <property type="match status" value="1"/>
</dbReference>
<sequence length="848" mass="95188">MSSHTRPELSVLHSSSGRQSKEPEIKNLVTKICETAQDAIDILDARVFPFVTGNDGDSPRALEATLKLYADLGKDFSRYYELTGQPFAIGDSKSQSELETQLRQLDHGVTETLRLAIKQALVGIPWMPGSFELKYAPMNYHRLCHISDSVRQDSIKSLEDLFERIQSWAIPLRTLPPLSRPATTASGSSGSSVETPESKSFFGNLTNSFHRERYSYTKLHSTYSFRLVKIITARPFVTCEIAAFALNENPPPFQALSYTWGQPGRNVDIWCNDLVFKVSPNLKKALQRLHEYHRVWFRTAMASIHTAMASIDWFWIDQLCINQDDFEERTQQVRLMKAIYQQSQNTVIWVGPDDGTAKLAFRLVTDIYTLALRGKDVISKGDDSSFIEPAGDASPDPSNVIQLPPLKDKKWTCLYQLITRPWFERAWVVQEVVISRGDPIILCGNYECLWPRFQKAIIWLQKNGYGEFHHARLQLIQNVFKLSSSSLHRWELPALLEATRPFRATDSRDKVFSVLGLAGETEKPDQWPSALAPNYARPVGDVYRDVTIYCIKKTRTVSVLNQVQHVNDTGENSGDGYLETFPSWVPRWDKIPVGVSLSAFSVKENSNGWKTLTEKFNDAAGGLPVSLDQYSPQDILRIEGVCVDSVEQCLPTVSPAVDAKKISWESLLAQTILSLWQTCASRLMPSMATEALARTFFITTTAGLTPDQESAHPEPLSHFRKYLLNAAWASPDTAAALKALEATLIDEGESLEEQAYGGDPGRYSRATKVLEHRRLFITSKGRLGLGPAAMMSGDSVCVLFGGKLPFILRPVNDHFRLVGECYLYGYMDGAAVADLRNGKLESEWFSLE</sequence>
<dbReference type="InterPro" id="IPR052895">
    <property type="entry name" value="HetReg/Transcr_Mod"/>
</dbReference>
<protein>
    <submittedName>
        <fullName evidence="3">HET-domain-containing protein</fullName>
    </submittedName>
</protein>